<keyword evidence="5 10" id="KW-0175">Coiled coil</keyword>
<dbReference type="InterPro" id="IPR056296">
    <property type="entry name" value="Cfap43_N"/>
</dbReference>
<keyword evidence="6" id="KW-0206">Cytoskeleton</keyword>
<evidence type="ECO:0000256" key="4">
    <source>
        <dbReference type="ARBA" id="ARBA00022737"/>
    </source>
</evidence>
<reference evidence="13" key="1">
    <citation type="submission" date="2016-09" db="EMBL/GenBank/DDBJ databases">
        <authorList>
            <person name="Hebert L."/>
            <person name="Moumen B."/>
        </authorList>
    </citation>
    <scope>NUCLEOTIDE SEQUENCE [LARGE SCALE GENOMIC DNA]</scope>
    <source>
        <strain evidence="13">OVI</strain>
    </source>
</reference>
<keyword evidence="4" id="KW-0677">Repeat</keyword>
<dbReference type="GO" id="GO:0005930">
    <property type="term" value="C:axoneme"/>
    <property type="evidence" value="ECO:0007669"/>
    <property type="project" value="UniProtKB-SubCell"/>
</dbReference>
<name>A0A1G4I8S4_TRYEQ</name>
<protein>
    <recommendedName>
        <fullName evidence="9">Cilia- and flagella-associated protein 43</fullName>
    </recommendedName>
</protein>
<accession>A0A1G4I8S4</accession>
<evidence type="ECO:0000259" key="12">
    <source>
        <dbReference type="Pfam" id="PF23185"/>
    </source>
</evidence>
<dbReference type="PANTHER" id="PTHR14885:SF1">
    <property type="entry name" value="CILIA- AND FLAGELLA-ASSOCIATED PROTEIN 43"/>
    <property type="match status" value="1"/>
</dbReference>
<comment type="similarity">
    <text evidence="8">Belongs to the CFAP43 family.</text>
</comment>
<dbReference type="Proteomes" id="UP000195570">
    <property type="component" value="Unassembled WGS sequence"/>
</dbReference>
<feature type="coiled-coil region" evidence="10">
    <location>
        <begin position="1399"/>
        <end position="1446"/>
    </location>
</feature>
<feature type="domain" description="Cfap43 second beta-propeller" evidence="11">
    <location>
        <begin position="310"/>
        <end position="634"/>
    </location>
</feature>
<dbReference type="Gene3D" id="2.130.10.10">
    <property type="entry name" value="YVTN repeat-like/Quinoprotein amine dehydrogenase"/>
    <property type="match status" value="2"/>
</dbReference>
<comment type="caution">
    <text evidence="13">The sequence shown here is derived from an EMBL/GenBank/DDBJ whole genome shotgun (WGS) entry which is preliminary data.</text>
</comment>
<sequence length="1460" mass="164877">MATNARILGFNSPSALVAAGDDFLLGAGGGIVIRRKEESSQWIPCEGRYAIGALAFSPSAGLLCVTEVKLDVSLHVFRFPERHHLQCIDNVATVDVQHMLFSSDGEMLALLTCIPTTCVTFYSAARGNRLVKCASTELGGVFCKHLTFPLHRHDCIAVLEPHGVRIACNMDSATFVPSILTLSSKGHYFHSCVWGTEGLYCGAGRGQVVLLDELRTDMKNYINCETPHNVTALLQNGTLLFIGTECGDVFTYNIDQKAQRLLVRLGRSVVRLLTLPDVNDVLVATSTDVTKISVDTAQSVFVRRRSASDTVKLLVLGGLVVIVCLDGSLVTYDQDTNTAGHTPVRFPEKVVDACVVGSVAVVVYDSGFVRSFTVENTVSVVSQMKVSDCPLTACTSDGVSLLAVCDKNVVHFIEVADGLLETAASSDIFACAVTNLRWAVNGGQSVLAACNNGEVHNLRFTGKCDSASAGVTVDMTWRLDFPVNDFLPLYGDGDVINVFVHSVDKDTKMYALERQRVKESKPLRPYFLMRDHECGGNVLQRLGGDSIISAGGDGRVVVRDISHYLMKLPPVPPTKEKKHPLKEFLLRPFGRGGITCLSVWNAAGGFVCGGNDSVVHLVPVGKSPIHYSWSEPFWHQRAISTSPSRASSPSDAETLSAERSRCRIISALADLRMEVEKLLQERTPTVRAEDFLLPEQRQAFNEECEVEIHKAREDDYYSLVHNEFVQHTIKTECWDVMEVQRSKIVSMTDPETEVHNFHLRKPCAQRAKIQKKIKLMRAIQIKTEECFTLSSLVKRAKEGNLCTEQQVCGPPSDVDELLYDTLDVYTGPRATIQLILLECKILHEKKSFNIRFDTLRERKSRELNLIAERNGRCVRIMQQLGEHTCPPNVLFTPVFDIEEDPQTVFEVFDSEIDPELLKLAVKSDDGELVVSPSDEAALKTWMDGLEKVTEVLRVNVPIPPFADNSLEQYVPPEERSDEQQRIFEEYEKEVAEQTVLINEKKELLRGEVAALVKANMTSAKAIDDEIDVLRTDRMLVAQLVDELELHQVNALCLFLLKKTIRNKFLGVKREEEDLLCRLRQLDSLYEYRLKLYLASEARVQDCIEEEKNMITDMRCLPPFTDPDWGERLNRRFTTWRSKYEDGLAKVPEPTRSGVVPIPLWEQYCQCCRAVVEARDKIIHLRGEADALNDEVVEVETEKKKAQFALDDKEKAEEACRKEVIEKVLDIQNLYTLQQGQVQDENAMVSDDFTDFSIRWVKNITDYNDLIFASFDEIRSLMSRSSQLRQSMKTCSWETERLLYCIGTLEMELRQLHTLRVTRQMQETIHTGAVTSLEREINKMDARIEAVRSVMSKKVEERNRVISKLKMQINDRRAENQYLNNQVQALTNSVEDKKAVWGMLGEHNNDKDRLRERMRELYENSELEELARCQQEELVRLKNEVDRLREATFPSFAVVTRRTAR</sequence>
<evidence type="ECO:0000256" key="2">
    <source>
        <dbReference type="ARBA" id="ARBA00022490"/>
    </source>
</evidence>
<dbReference type="InterPro" id="IPR056297">
    <property type="entry name" value="Beta-prop_Cfap43_2nd"/>
</dbReference>
<dbReference type="PANTHER" id="PTHR14885">
    <property type="entry name" value="CILIA- AND FLAGELLA-ASSOCIATED PROTEIN 43-RELATED"/>
    <property type="match status" value="1"/>
</dbReference>
<dbReference type="InterPro" id="IPR036322">
    <property type="entry name" value="WD40_repeat_dom_sf"/>
</dbReference>
<dbReference type="SUPFAM" id="SSF50978">
    <property type="entry name" value="WD40 repeat-like"/>
    <property type="match status" value="1"/>
</dbReference>
<feature type="domain" description="Cfap43 N-terminal" evidence="12">
    <location>
        <begin position="7"/>
        <end position="305"/>
    </location>
</feature>
<evidence type="ECO:0000256" key="9">
    <source>
        <dbReference type="ARBA" id="ARBA00023662"/>
    </source>
</evidence>
<keyword evidence="2" id="KW-0963">Cytoplasm</keyword>
<evidence type="ECO:0000256" key="7">
    <source>
        <dbReference type="ARBA" id="ARBA00023273"/>
    </source>
</evidence>
<gene>
    <name evidence="13" type="ORF">TEOVI_000697300</name>
</gene>
<comment type="subcellular location">
    <subcellularLocation>
        <location evidence="1">Cytoplasm</location>
        <location evidence="1">Cytoskeleton</location>
        <location evidence="1">Cilium axoneme</location>
    </subcellularLocation>
</comment>
<dbReference type="SUPFAM" id="SSF69322">
    <property type="entry name" value="Tricorn protease domain 2"/>
    <property type="match status" value="1"/>
</dbReference>
<evidence type="ECO:0000256" key="1">
    <source>
        <dbReference type="ARBA" id="ARBA00004430"/>
    </source>
</evidence>
<dbReference type="GO" id="GO:0060271">
    <property type="term" value="P:cilium assembly"/>
    <property type="evidence" value="ECO:0007669"/>
    <property type="project" value="TreeGrafter"/>
</dbReference>
<evidence type="ECO:0000256" key="8">
    <source>
        <dbReference type="ARBA" id="ARBA00023605"/>
    </source>
</evidence>
<dbReference type="VEuPathDB" id="TriTrypDB:TEOVI_000697300"/>
<dbReference type="RefSeq" id="XP_067079422.1">
    <property type="nucleotide sequence ID" value="XM_067223321.1"/>
</dbReference>
<dbReference type="InterPro" id="IPR015943">
    <property type="entry name" value="WD40/YVTN_repeat-like_dom_sf"/>
</dbReference>
<evidence type="ECO:0000256" key="5">
    <source>
        <dbReference type="ARBA" id="ARBA00023054"/>
    </source>
</evidence>
<dbReference type="Pfam" id="PF23184">
    <property type="entry name" value="WD40_CFAP43"/>
    <property type="match status" value="1"/>
</dbReference>
<keyword evidence="14" id="KW-1185">Reference proteome</keyword>
<evidence type="ECO:0000259" key="11">
    <source>
        <dbReference type="Pfam" id="PF23184"/>
    </source>
</evidence>
<organism evidence="13 14">
    <name type="scientific">Trypanosoma equiperdum</name>
    <dbReference type="NCBI Taxonomy" id="5694"/>
    <lineage>
        <taxon>Eukaryota</taxon>
        <taxon>Discoba</taxon>
        <taxon>Euglenozoa</taxon>
        <taxon>Kinetoplastea</taxon>
        <taxon>Metakinetoplastina</taxon>
        <taxon>Trypanosomatida</taxon>
        <taxon>Trypanosomatidae</taxon>
        <taxon>Trypanosoma</taxon>
    </lineage>
</organism>
<keyword evidence="7" id="KW-0966">Cell projection</keyword>
<dbReference type="Pfam" id="PF25828">
    <property type="entry name" value="CC_Cfap43"/>
    <property type="match status" value="2"/>
</dbReference>
<proteinExistence type="inferred from homology"/>
<evidence type="ECO:0000313" key="14">
    <source>
        <dbReference type="Proteomes" id="UP000195570"/>
    </source>
</evidence>
<dbReference type="Pfam" id="PF23185">
    <property type="entry name" value="CFAP43_N"/>
    <property type="match status" value="1"/>
</dbReference>
<feature type="coiled-coil region" evidence="10">
    <location>
        <begin position="1170"/>
        <end position="1214"/>
    </location>
</feature>
<evidence type="ECO:0000256" key="3">
    <source>
        <dbReference type="ARBA" id="ARBA00022574"/>
    </source>
</evidence>
<dbReference type="EMBL" id="CZPT02000928">
    <property type="protein sequence ID" value="SCU68224.1"/>
    <property type="molecule type" value="Genomic_DNA"/>
</dbReference>
<evidence type="ECO:0000313" key="13">
    <source>
        <dbReference type="EMBL" id="SCU68224.1"/>
    </source>
</evidence>
<evidence type="ECO:0000256" key="10">
    <source>
        <dbReference type="SAM" id="Coils"/>
    </source>
</evidence>
<evidence type="ECO:0000256" key="6">
    <source>
        <dbReference type="ARBA" id="ARBA00023212"/>
    </source>
</evidence>
<keyword evidence="3" id="KW-0853">WD repeat</keyword>
<dbReference type="GeneID" id="92380907"/>